<evidence type="ECO:0000313" key="3">
    <source>
        <dbReference type="Proteomes" id="UP000669239"/>
    </source>
</evidence>
<reference evidence="2 3" key="1">
    <citation type="journal article" date="2020" name="Cell Host Microbe">
        <title>Functional and Genomic Variation between Human-Derived Isolates of Lachnospiraceae Reveals Inter- and Intra-Species Diversity.</title>
        <authorList>
            <person name="Sorbara M.T."/>
            <person name="Littmann E.R."/>
            <person name="Fontana E."/>
            <person name="Moody T.U."/>
            <person name="Kohout C.E."/>
            <person name="Gjonbalaj M."/>
            <person name="Eaton V."/>
            <person name="Seok R."/>
            <person name="Leiner I.M."/>
            <person name="Pamer E.G."/>
        </authorList>
    </citation>
    <scope>NUCLEOTIDE SEQUENCE [LARGE SCALE GENOMIC DNA]</scope>
    <source>
        <strain evidence="2 3">MSK.1.17</strain>
    </source>
</reference>
<dbReference type="EMBL" id="JAAITT010000024">
    <property type="protein sequence ID" value="NSJ50300.1"/>
    <property type="molecule type" value="Genomic_DNA"/>
</dbReference>
<organism evidence="1 4">
    <name type="scientific">Enterocloster aldenensis</name>
    <dbReference type="NCBI Taxonomy" id="358742"/>
    <lineage>
        <taxon>Bacteria</taxon>
        <taxon>Bacillati</taxon>
        <taxon>Bacillota</taxon>
        <taxon>Clostridia</taxon>
        <taxon>Lachnospirales</taxon>
        <taxon>Lachnospiraceae</taxon>
        <taxon>Enterocloster</taxon>
    </lineage>
</organism>
<comment type="caution">
    <text evidence="1">The sequence shown here is derived from an EMBL/GenBank/DDBJ whole genome shotgun (WGS) entry which is preliminary data.</text>
</comment>
<sequence>MVSGKIGQARDKEGSVSFQNSLRGDRLLVLVDTLRVLDGSVTDRIQEGIADMAPARIKEYPLIVLTMVSDGSPYYTSVFVNKERKNGWTALDWVNAITGEDR</sequence>
<name>A0AAW5BTN7_9FIRM</name>
<dbReference type="EMBL" id="JAKNGE010000022">
    <property type="protein sequence ID" value="MCG4747232.1"/>
    <property type="molecule type" value="Genomic_DNA"/>
</dbReference>
<dbReference type="RefSeq" id="WP_165642360.1">
    <property type="nucleotide sequence ID" value="NZ_JAAITT010000024.1"/>
</dbReference>
<evidence type="ECO:0000313" key="4">
    <source>
        <dbReference type="Proteomes" id="UP001299608"/>
    </source>
</evidence>
<keyword evidence="3" id="KW-1185">Reference proteome</keyword>
<evidence type="ECO:0000313" key="2">
    <source>
        <dbReference type="EMBL" id="NSJ50300.1"/>
    </source>
</evidence>
<evidence type="ECO:0000313" key="1">
    <source>
        <dbReference type="EMBL" id="MCG4747232.1"/>
    </source>
</evidence>
<dbReference type="AlphaFoldDB" id="A0AAW5BTN7"/>
<reference evidence="1" key="3">
    <citation type="submission" date="2022-01" db="EMBL/GenBank/DDBJ databases">
        <title>Collection of gut derived symbiotic bacterial strains cultured from healthy donors.</title>
        <authorList>
            <person name="Lin H."/>
            <person name="Kohout C."/>
            <person name="Waligurski E."/>
            <person name="Pamer E.G."/>
        </authorList>
    </citation>
    <scope>NUCLEOTIDE SEQUENCE</scope>
    <source>
        <strain evidence="1">DFI.6.55</strain>
    </source>
</reference>
<dbReference type="Proteomes" id="UP000669239">
    <property type="component" value="Unassembled WGS sequence"/>
</dbReference>
<dbReference type="Proteomes" id="UP001299608">
    <property type="component" value="Unassembled WGS sequence"/>
</dbReference>
<protein>
    <submittedName>
        <fullName evidence="1">Uncharacterized protein</fullName>
    </submittedName>
</protein>
<gene>
    <name evidence="2" type="ORF">G5B36_16550</name>
    <name evidence="1" type="ORF">L0N08_17550</name>
</gene>
<accession>A0AAW5BTN7</accession>
<proteinExistence type="predicted"/>
<reference evidence="2" key="2">
    <citation type="submission" date="2020-02" db="EMBL/GenBank/DDBJ databases">
        <authorList>
            <person name="Littmann E."/>
            <person name="Sorbara M."/>
        </authorList>
    </citation>
    <scope>NUCLEOTIDE SEQUENCE</scope>
    <source>
        <strain evidence="2">MSK.1.17</strain>
    </source>
</reference>